<organism evidence="9 10">
    <name type="scientific">Laetiporus sulphureus 93-53</name>
    <dbReference type="NCBI Taxonomy" id="1314785"/>
    <lineage>
        <taxon>Eukaryota</taxon>
        <taxon>Fungi</taxon>
        <taxon>Dikarya</taxon>
        <taxon>Basidiomycota</taxon>
        <taxon>Agaricomycotina</taxon>
        <taxon>Agaricomycetes</taxon>
        <taxon>Polyporales</taxon>
        <taxon>Laetiporus</taxon>
    </lineage>
</organism>
<dbReference type="SMART" id="SM00066">
    <property type="entry name" value="GAL4"/>
    <property type="match status" value="1"/>
</dbReference>
<keyword evidence="2" id="KW-0479">Metal-binding</keyword>
<feature type="compositionally biased region" description="Acidic residues" evidence="7">
    <location>
        <begin position="167"/>
        <end position="180"/>
    </location>
</feature>
<sequence length="869" mass="97382">MDQPLALQQQQQQPHDEQPAPFAEDKAPAKPPIVRGARACTVCRAAKMKCVGADDGNNIPCQRCKRSGAECIFEKHRRGRKPGSRLSEASKMLRRLEKGLNNAKQKHPVNNSLTLPPLGPPRAGGSRYRPDEEAGPSGSHFASNELPPLNLPPHLQERYPRSHDASDSEMDEDGEVDDENGMYPARLIKQNARHSSFFKTILNPEQVDVPVSRSAGSSERAFSQNPQSPSFPSHQAPTSVNSLFGSNSPLKDPVEAGLIDLKKVEHLWDMFYIRLNPFINLFDPALHSVEYVRQRSPFLFTALVMACCKFFQPELYQSVLRLAHDFAIRAFAENWKSVEVVQAFACMTYWKEPDDTRTWTYIGYACRMAVELGLNRYVGKRAVGEAEPQMRERRNRERTYLVLFVHDRSLSMQTGKHWMLPAEDLLVSHASTWHEEGGIPMRQEDVVVAAFTELRRIAAETTDVFNMHQGGRGPNNQDCNYEMLLRNCNQKLNGWLSNWWQEMERARGSSFHFSFMQFFQLHVRLFLNTFGINSPSNQGSGSPINVQALHMCYTSAMDNLRIMADDFAKLQMLRYGQDSTTVMTAYSAVVLMKLLRGPNRLDELKEGAVQEIHNMIMKTAKAYQDAAHLSPASSSAAYHARFLQSLVENDLHKMRQRELQQQRVELKHDTASPYPSRTQLPHSPVNTNGHAPQGYGHQQQVYAPSVMQGGQVGHSNGFHTPSSSVTMSVSPIGSYQHSNGYVNPHTREAEYAGTMVDGQRNDAMCNYSLSGISTTYSQYLAQPLNQQNDMCMRNVLEDLGFGEGSESVYTSGGYQAGVVGQTGAMPPAQTGYSVVSYRESENGYATHQPAQHYAYSMMGPYQTSACGGR</sequence>
<dbReference type="CDD" id="cd00067">
    <property type="entry name" value="GAL4"/>
    <property type="match status" value="1"/>
</dbReference>
<dbReference type="Gene3D" id="4.10.240.10">
    <property type="entry name" value="Zn(2)-C6 fungal-type DNA-binding domain"/>
    <property type="match status" value="1"/>
</dbReference>
<accession>A0A165CU11</accession>
<protein>
    <recommendedName>
        <fullName evidence="8">Zn(2)-C6 fungal-type domain-containing protein</fullName>
    </recommendedName>
</protein>
<dbReference type="GeneID" id="63824262"/>
<evidence type="ECO:0000256" key="4">
    <source>
        <dbReference type="ARBA" id="ARBA00023125"/>
    </source>
</evidence>
<dbReference type="Pfam" id="PF04082">
    <property type="entry name" value="Fungal_trans"/>
    <property type="match status" value="1"/>
</dbReference>
<feature type="domain" description="Zn(2)-C6 fungal-type" evidence="8">
    <location>
        <begin position="39"/>
        <end position="73"/>
    </location>
</feature>
<dbReference type="SMART" id="SM00906">
    <property type="entry name" value="Fungal_trans"/>
    <property type="match status" value="1"/>
</dbReference>
<dbReference type="GO" id="GO:0005634">
    <property type="term" value="C:nucleus"/>
    <property type="evidence" value="ECO:0007669"/>
    <property type="project" value="UniProtKB-SubCell"/>
</dbReference>
<dbReference type="OrthoDB" id="3163292at2759"/>
<feature type="compositionally biased region" description="Polar residues" evidence="7">
    <location>
        <begin position="673"/>
        <end position="696"/>
    </location>
</feature>
<dbReference type="InterPro" id="IPR007219">
    <property type="entry name" value="XnlR_reg_dom"/>
</dbReference>
<dbReference type="PROSITE" id="PS00463">
    <property type="entry name" value="ZN2_CY6_FUNGAL_1"/>
    <property type="match status" value="1"/>
</dbReference>
<feature type="compositionally biased region" description="Low complexity" evidence="7">
    <location>
        <begin position="222"/>
        <end position="233"/>
    </location>
</feature>
<dbReference type="CDD" id="cd12148">
    <property type="entry name" value="fungal_TF_MHR"/>
    <property type="match status" value="1"/>
</dbReference>
<dbReference type="GO" id="GO:0000981">
    <property type="term" value="F:DNA-binding transcription factor activity, RNA polymerase II-specific"/>
    <property type="evidence" value="ECO:0007669"/>
    <property type="project" value="InterPro"/>
</dbReference>
<dbReference type="STRING" id="1314785.A0A165CU11"/>
<dbReference type="GO" id="GO:0008270">
    <property type="term" value="F:zinc ion binding"/>
    <property type="evidence" value="ECO:0007669"/>
    <property type="project" value="InterPro"/>
</dbReference>
<feature type="region of interest" description="Disordered" evidence="7">
    <location>
        <begin position="212"/>
        <end position="244"/>
    </location>
</feature>
<feature type="compositionally biased region" description="Basic and acidic residues" evidence="7">
    <location>
        <begin position="155"/>
        <end position="166"/>
    </location>
</feature>
<evidence type="ECO:0000313" key="9">
    <source>
        <dbReference type="EMBL" id="KZT03432.1"/>
    </source>
</evidence>
<evidence type="ECO:0000256" key="6">
    <source>
        <dbReference type="ARBA" id="ARBA00023242"/>
    </source>
</evidence>
<dbReference type="AlphaFoldDB" id="A0A165CU11"/>
<keyword evidence="3" id="KW-0805">Transcription regulation</keyword>
<dbReference type="PANTHER" id="PTHR31845:SF19">
    <property type="entry name" value="TRANSCRIPTION FACTOR DOMAIN-CONTAINING PROTEIN"/>
    <property type="match status" value="1"/>
</dbReference>
<dbReference type="GO" id="GO:0006351">
    <property type="term" value="P:DNA-templated transcription"/>
    <property type="evidence" value="ECO:0007669"/>
    <property type="project" value="InterPro"/>
</dbReference>
<dbReference type="PANTHER" id="PTHR31845">
    <property type="entry name" value="FINGER DOMAIN PROTEIN, PUTATIVE-RELATED"/>
    <property type="match status" value="1"/>
</dbReference>
<feature type="compositionally biased region" description="Basic and acidic residues" evidence="7">
    <location>
        <begin position="14"/>
        <end position="28"/>
    </location>
</feature>
<dbReference type="Proteomes" id="UP000076871">
    <property type="component" value="Unassembled WGS sequence"/>
</dbReference>
<dbReference type="GO" id="GO:0000976">
    <property type="term" value="F:transcription cis-regulatory region binding"/>
    <property type="evidence" value="ECO:0007669"/>
    <property type="project" value="TreeGrafter"/>
</dbReference>
<reference evidence="9 10" key="1">
    <citation type="journal article" date="2016" name="Mol. Biol. Evol.">
        <title>Comparative Genomics of Early-Diverging Mushroom-Forming Fungi Provides Insights into the Origins of Lignocellulose Decay Capabilities.</title>
        <authorList>
            <person name="Nagy L.G."/>
            <person name="Riley R."/>
            <person name="Tritt A."/>
            <person name="Adam C."/>
            <person name="Daum C."/>
            <person name="Floudas D."/>
            <person name="Sun H."/>
            <person name="Yadav J.S."/>
            <person name="Pangilinan J."/>
            <person name="Larsson K.H."/>
            <person name="Matsuura K."/>
            <person name="Barry K."/>
            <person name="Labutti K."/>
            <person name="Kuo R."/>
            <person name="Ohm R.A."/>
            <person name="Bhattacharya S.S."/>
            <person name="Shirouzu T."/>
            <person name="Yoshinaga Y."/>
            <person name="Martin F.M."/>
            <person name="Grigoriev I.V."/>
            <person name="Hibbett D.S."/>
        </authorList>
    </citation>
    <scope>NUCLEOTIDE SEQUENCE [LARGE SCALE GENOMIC DNA]</scope>
    <source>
        <strain evidence="9 10">93-53</strain>
    </source>
</reference>
<dbReference type="SUPFAM" id="SSF57701">
    <property type="entry name" value="Zn2/Cys6 DNA-binding domain"/>
    <property type="match status" value="1"/>
</dbReference>
<dbReference type="InterPro" id="IPR051089">
    <property type="entry name" value="prtT"/>
</dbReference>
<feature type="compositionally biased region" description="Polar residues" evidence="7">
    <location>
        <begin position="235"/>
        <end position="244"/>
    </location>
</feature>
<feature type="region of interest" description="Disordered" evidence="7">
    <location>
        <begin position="74"/>
        <end position="180"/>
    </location>
</feature>
<evidence type="ECO:0000259" key="8">
    <source>
        <dbReference type="PROSITE" id="PS50048"/>
    </source>
</evidence>
<feature type="compositionally biased region" description="Low complexity" evidence="7">
    <location>
        <begin position="1"/>
        <end position="13"/>
    </location>
</feature>
<proteinExistence type="predicted"/>
<evidence type="ECO:0000256" key="7">
    <source>
        <dbReference type="SAM" id="MobiDB-lite"/>
    </source>
</evidence>
<dbReference type="Pfam" id="PF00172">
    <property type="entry name" value="Zn_clus"/>
    <property type="match status" value="1"/>
</dbReference>
<dbReference type="InParanoid" id="A0A165CU11"/>
<dbReference type="PROSITE" id="PS50048">
    <property type="entry name" value="ZN2_CY6_FUNGAL_2"/>
    <property type="match status" value="1"/>
</dbReference>
<evidence type="ECO:0000256" key="3">
    <source>
        <dbReference type="ARBA" id="ARBA00023015"/>
    </source>
</evidence>
<comment type="subcellular location">
    <subcellularLocation>
        <location evidence="1">Nucleus</location>
    </subcellularLocation>
</comment>
<dbReference type="RefSeq" id="XP_040761172.1">
    <property type="nucleotide sequence ID" value="XM_040907233.1"/>
</dbReference>
<keyword evidence="10" id="KW-1185">Reference proteome</keyword>
<dbReference type="EMBL" id="KV427644">
    <property type="protein sequence ID" value="KZT03432.1"/>
    <property type="molecule type" value="Genomic_DNA"/>
</dbReference>
<evidence type="ECO:0000256" key="1">
    <source>
        <dbReference type="ARBA" id="ARBA00004123"/>
    </source>
</evidence>
<evidence type="ECO:0000313" key="10">
    <source>
        <dbReference type="Proteomes" id="UP000076871"/>
    </source>
</evidence>
<dbReference type="InterPro" id="IPR001138">
    <property type="entry name" value="Zn2Cys6_DnaBD"/>
</dbReference>
<keyword evidence="5" id="KW-0804">Transcription</keyword>
<evidence type="ECO:0000256" key="5">
    <source>
        <dbReference type="ARBA" id="ARBA00023163"/>
    </source>
</evidence>
<gene>
    <name evidence="9" type="ORF">LAESUDRAFT_716247</name>
</gene>
<feature type="region of interest" description="Disordered" evidence="7">
    <location>
        <begin position="1"/>
        <end position="31"/>
    </location>
</feature>
<evidence type="ECO:0000256" key="2">
    <source>
        <dbReference type="ARBA" id="ARBA00022723"/>
    </source>
</evidence>
<keyword evidence="6" id="KW-0539">Nucleus</keyword>
<name>A0A165CU11_9APHY</name>
<feature type="region of interest" description="Disordered" evidence="7">
    <location>
        <begin position="669"/>
        <end position="696"/>
    </location>
</feature>
<keyword evidence="4" id="KW-0238">DNA-binding</keyword>
<dbReference type="InterPro" id="IPR036864">
    <property type="entry name" value="Zn2-C6_fun-type_DNA-bd_sf"/>
</dbReference>